<feature type="region of interest" description="Disordered" evidence="1">
    <location>
        <begin position="207"/>
        <end position="231"/>
    </location>
</feature>
<name>A0AAE3W817_9ACTN</name>
<evidence type="ECO:0000313" key="2">
    <source>
        <dbReference type="EMBL" id="MDQ0371558.1"/>
    </source>
</evidence>
<organism evidence="2 3">
    <name type="scientific">Catenuloplanes indicus</name>
    <dbReference type="NCBI Taxonomy" id="137267"/>
    <lineage>
        <taxon>Bacteria</taxon>
        <taxon>Bacillati</taxon>
        <taxon>Actinomycetota</taxon>
        <taxon>Actinomycetes</taxon>
        <taxon>Micromonosporales</taxon>
        <taxon>Micromonosporaceae</taxon>
        <taxon>Catenuloplanes</taxon>
    </lineage>
</organism>
<dbReference type="Proteomes" id="UP001240236">
    <property type="component" value="Unassembled WGS sequence"/>
</dbReference>
<keyword evidence="3" id="KW-1185">Reference proteome</keyword>
<dbReference type="AlphaFoldDB" id="A0AAE3W817"/>
<dbReference type="RefSeq" id="WP_307248457.1">
    <property type="nucleotide sequence ID" value="NZ_JAUSUZ010000001.1"/>
</dbReference>
<gene>
    <name evidence="2" type="ORF">J2S42_008227</name>
</gene>
<accession>A0AAE3W817</accession>
<reference evidence="2 3" key="1">
    <citation type="submission" date="2023-07" db="EMBL/GenBank/DDBJ databases">
        <title>Sequencing the genomes of 1000 actinobacteria strains.</title>
        <authorList>
            <person name="Klenk H.-P."/>
        </authorList>
    </citation>
    <scope>NUCLEOTIDE SEQUENCE [LARGE SCALE GENOMIC DNA]</scope>
    <source>
        <strain evidence="2 3">DSM 44709</strain>
    </source>
</reference>
<evidence type="ECO:0000256" key="1">
    <source>
        <dbReference type="SAM" id="MobiDB-lite"/>
    </source>
</evidence>
<evidence type="ECO:0000313" key="3">
    <source>
        <dbReference type="Proteomes" id="UP001240236"/>
    </source>
</evidence>
<dbReference type="EMBL" id="JAUSUZ010000001">
    <property type="protein sequence ID" value="MDQ0371558.1"/>
    <property type="molecule type" value="Genomic_DNA"/>
</dbReference>
<proteinExistence type="predicted"/>
<protein>
    <submittedName>
        <fullName evidence="2">Uncharacterized protein</fullName>
    </submittedName>
</protein>
<feature type="compositionally biased region" description="Pro residues" evidence="1">
    <location>
        <begin position="222"/>
        <end position="231"/>
    </location>
</feature>
<sequence>MSTLLEVRRRMPRTNPNCTADRHGTAAAYTQAGCRCPEGREERRIREKRRRHGYDGGHTSVSGLGSARRVQALAVLGWTFEQIGARFPKPVSSRAIQKLAYQGDKRVHVATANRIDVIYRELSSRQGSSPITRARAKARGWLPPLAWDNIDDPDEEPRLGGEGSDLVDKVAIERALGGDRIRLTPAERHHAIHVAVARGVPATKAGRALGLSGSTSRHYASTPPPAAEVAA</sequence>
<comment type="caution">
    <text evidence="2">The sequence shown here is derived from an EMBL/GenBank/DDBJ whole genome shotgun (WGS) entry which is preliminary data.</text>
</comment>